<feature type="domain" description="HpcH/HpaI aldolase/citrate lyase" evidence="4">
    <location>
        <begin position="3"/>
        <end position="210"/>
    </location>
</feature>
<keyword evidence="5" id="KW-0456">Lyase</keyword>
<keyword evidence="2" id="KW-0479">Metal-binding</keyword>
<dbReference type="InterPro" id="IPR040442">
    <property type="entry name" value="Pyrv_kinase-like_dom_sf"/>
</dbReference>
<protein>
    <submittedName>
        <fullName evidence="5">Citrate lyase beta subunit</fullName>
    </submittedName>
</protein>
<dbReference type="PANTHER" id="PTHR32308">
    <property type="entry name" value="LYASE BETA SUBUNIT, PUTATIVE (AFU_ORTHOLOGUE AFUA_4G13030)-RELATED"/>
    <property type="match status" value="1"/>
</dbReference>
<organism evidence="5 6">
    <name type="scientific">Gelidibacter sediminis</name>
    <dbReference type="NCBI Taxonomy" id="1608710"/>
    <lineage>
        <taxon>Bacteria</taxon>
        <taxon>Pseudomonadati</taxon>
        <taxon>Bacteroidota</taxon>
        <taxon>Flavobacteriia</taxon>
        <taxon>Flavobacteriales</taxon>
        <taxon>Flavobacteriaceae</taxon>
        <taxon>Gelidibacter</taxon>
    </lineage>
</organism>
<keyword evidence="3" id="KW-0460">Magnesium</keyword>
<dbReference type="GO" id="GO:0000287">
    <property type="term" value="F:magnesium ion binding"/>
    <property type="evidence" value="ECO:0007669"/>
    <property type="project" value="TreeGrafter"/>
</dbReference>
<evidence type="ECO:0000256" key="1">
    <source>
        <dbReference type="ARBA" id="ARBA00001946"/>
    </source>
</evidence>
<evidence type="ECO:0000256" key="2">
    <source>
        <dbReference type="ARBA" id="ARBA00022723"/>
    </source>
</evidence>
<sequence>MKSYFFIPASRLRKLKDIKKSSADEIIIDFEDAIINSELETYFEEIKTNESIESYWFRIPLRNGFDDLLNLNYISKFYQIGVKQMILPKIKSAAELLEIIDKFQSIEYIILIEHPRLLLEIQDVLMRHPRVFKSIMGIGMGSHDLMTFLNAEHTKLQLDYPRKKVLYLAKAYNLQAIDIASMDIYNKESFIDEVRYAEDNGYDAKFLIHPTQLEWFKQETGQDKELVGWARNVVAHLPENYNGESLEPFILNEEIIEKPHALRALEILKNKKYGK</sequence>
<dbReference type="OrthoDB" id="9786940at2"/>
<comment type="cofactor">
    <cofactor evidence="1">
        <name>Mg(2+)</name>
        <dbReference type="ChEBI" id="CHEBI:18420"/>
    </cofactor>
</comment>
<proteinExistence type="predicted"/>
<dbReference type="InterPro" id="IPR015813">
    <property type="entry name" value="Pyrv/PenolPyrv_kinase-like_dom"/>
</dbReference>
<dbReference type="Gene3D" id="3.20.20.60">
    <property type="entry name" value="Phosphoenolpyruvate-binding domains"/>
    <property type="match status" value="1"/>
</dbReference>
<dbReference type="InterPro" id="IPR005000">
    <property type="entry name" value="Aldolase/citrate-lyase_domain"/>
</dbReference>
<dbReference type="Pfam" id="PF03328">
    <property type="entry name" value="HpcH_HpaI"/>
    <property type="match status" value="1"/>
</dbReference>
<gene>
    <name evidence="5" type="ORF">BXY82_0295</name>
</gene>
<evidence type="ECO:0000259" key="4">
    <source>
        <dbReference type="Pfam" id="PF03328"/>
    </source>
</evidence>
<reference evidence="5 6" key="1">
    <citation type="submission" date="2019-03" db="EMBL/GenBank/DDBJ databases">
        <title>Genomic Encyclopedia of Archaeal and Bacterial Type Strains, Phase II (KMG-II): from individual species to whole genera.</title>
        <authorList>
            <person name="Goeker M."/>
        </authorList>
    </citation>
    <scope>NUCLEOTIDE SEQUENCE [LARGE SCALE GENOMIC DNA]</scope>
    <source>
        <strain evidence="5 6">DSM 28135</strain>
    </source>
</reference>
<evidence type="ECO:0000313" key="6">
    <source>
        <dbReference type="Proteomes" id="UP000294689"/>
    </source>
</evidence>
<dbReference type="PANTHER" id="PTHR32308:SF10">
    <property type="entry name" value="CITRATE LYASE SUBUNIT BETA"/>
    <property type="match status" value="1"/>
</dbReference>
<dbReference type="EMBL" id="SOBW01000007">
    <property type="protein sequence ID" value="TDU42896.1"/>
    <property type="molecule type" value="Genomic_DNA"/>
</dbReference>
<evidence type="ECO:0000313" key="5">
    <source>
        <dbReference type="EMBL" id="TDU42896.1"/>
    </source>
</evidence>
<name>A0A4V6Q4P6_9FLAO</name>
<comment type="caution">
    <text evidence="5">The sequence shown here is derived from an EMBL/GenBank/DDBJ whole genome shotgun (WGS) entry which is preliminary data.</text>
</comment>
<dbReference type="GO" id="GO:0006107">
    <property type="term" value="P:oxaloacetate metabolic process"/>
    <property type="evidence" value="ECO:0007669"/>
    <property type="project" value="TreeGrafter"/>
</dbReference>
<keyword evidence="6" id="KW-1185">Reference proteome</keyword>
<dbReference type="SUPFAM" id="SSF51621">
    <property type="entry name" value="Phosphoenolpyruvate/pyruvate domain"/>
    <property type="match status" value="1"/>
</dbReference>
<accession>A0A4V6Q4P6</accession>
<dbReference type="Proteomes" id="UP000294689">
    <property type="component" value="Unassembled WGS sequence"/>
</dbReference>
<dbReference type="AlphaFoldDB" id="A0A4V6Q4P6"/>
<evidence type="ECO:0000256" key="3">
    <source>
        <dbReference type="ARBA" id="ARBA00022842"/>
    </source>
</evidence>
<dbReference type="RefSeq" id="WP_133756402.1">
    <property type="nucleotide sequence ID" value="NZ_SOBW01000007.1"/>
</dbReference>
<dbReference type="GO" id="GO:0016829">
    <property type="term" value="F:lyase activity"/>
    <property type="evidence" value="ECO:0007669"/>
    <property type="project" value="UniProtKB-KW"/>
</dbReference>